<dbReference type="GO" id="GO:0006412">
    <property type="term" value="P:translation"/>
    <property type="evidence" value="ECO:0007669"/>
    <property type="project" value="InterPro"/>
</dbReference>
<dbReference type="GeneID" id="67154347"/>
<comment type="similarity">
    <text evidence="1">Belongs to the universal ribosomal protein uL1 family.</text>
</comment>
<dbReference type="CDD" id="cd00403">
    <property type="entry name" value="Ribosomal_L1"/>
    <property type="match status" value="1"/>
</dbReference>
<geneLocation type="plastid" evidence="8"/>
<evidence type="ECO:0000256" key="7">
    <source>
        <dbReference type="ARBA" id="ARBA00035205"/>
    </source>
</evidence>
<evidence type="ECO:0000256" key="2">
    <source>
        <dbReference type="ARBA" id="ARBA00011838"/>
    </source>
</evidence>
<evidence type="ECO:0000256" key="1">
    <source>
        <dbReference type="ARBA" id="ARBA00010531"/>
    </source>
</evidence>
<reference evidence="8" key="1">
    <citation type="journal article" date="2021" name="J. Phycol.">
        <title>Olisthodiscus represents a new class of Ochrophyta.</title>
        <authorList>
            <person name="Barcyte D."/>
            <person name="Eikrem W."/>
            <person name="Engesmo A."/>
            <person name="Seoane S."/>
            <person name="Wohlmann J."/>
            <person name="Horak A."/>
            <person name="Yurchenko T."/>
            <person name="Elias M."/>
        </authorList>
    </citation>
    <scope>NUCLEOTIDE SEQUENCE</scope>
    <source>
        <strain evidence="8">K-0444</strain>
    </source>
</reference>
<dbReference type="InterPro" id="IPR023674">
    <property type="entry name" value="Ribosomal_uL1-like"/>
</dbReference>
<dbReference type="PANTHER" id="PTHR36427">
    <property type="entry name" value="54S RIBOSOMAL PROTEIN L1, MITOCHONDRIAL"/>
    <property type="match status" value="1"/>
</dbReference>
<evidence type="ECO:0000256" key="6">
    <source>
        <dbReference type="ARBA" id="ARBA00023274"/>
    </source>
</evidence>
<dbReference type="AlphaFoldDB" id="A0A7U0QFV0"/>
<dbReference type="PANTHER" id="PTHR36427:SF3">
    <property type="entry name" value="LARGE RIBOSOMAL SUBUNIT PROTEIN UL1M"/>
    <property type="match status" value="1"/>
</dbReference>
<dbReference type="Gene3D" id="3.30.190.20">
    <property type="match status" value="1"/>
</dbReference>
<evidence type="ECO:0000256" key="3">
    <source>
        <dbReference type="ARBA" id="ARBA00022730"/>
    </source>
</evidence>
<dbReference type="GO" id="GO:0003735">
    <property type="term" value="F:structural constituent of ribosome"/>
    <property type="evidence" value="ECO:0007669"/>
    <property type="project" value="InterPro"/>
</dbReference>
<accession>A0A7U0QFV0</accession>
<dbReference type="NCBIfam" id="TIGR01169">
    <property type="entry name" value="rplA_bact"/>
    <property type="match status" value="1"/>
</dbReference>
<dbReference type="PIRSF" id="PIRSF002155">
    <property type="entry name" value="Ribosomal_L1"/>
    <property type="match status" value="1"/>
</dbReference>
<keyword evidence="4" id="KW-0694">RNA-binding</keyword>
<evidence type="ECO:0000313" key="8">
    <source>
        <dbReference type="EMBL" id="QQW50439.1"/>
    </source>
</evidence>
<name>A0A7U0QFV0_OLILU</name>
<dbReference type="InterPro" id="IPR005878">
    <property type="entry name" value="Ribosom_uL1_bac-type"/>
</dbReference>
<keyword evidence="3" id="KW-0699">rRNA-binding</keyword>
<comment type="subunit">
    <text evidence="2">Part of the 50S ribosomal subunit.</text>
</comment>
<keyword evidence="6" id="KW-0687">Ribonucleoprotein</keyword>
<keyword evidence="8" id="KW-0934">Plastid</keyword>
<gene>
    <name evidence="8" type="primary">rpl1</name>
</gene>
<keyword evidence="5 8" id="KW-0689">Ribosomal protein</keyword>
<dbReference type="GO" id="GO:0019843">
    <property type="term" value="F:rRNA binding"/>
    <property type="evidence" value="ECO:0007669"/>
    <property type="project" value="UniProtKB-KW"/>
</dbReference>
<dbReference type="HAMAP" id="MF_01318_B">
    <property type="entry name" value="Ribosomal_uL1_B"/>
    <property type="match status" value="1"/>
</dbReference>
<dbReference type="RefSeq" id="YP_010152778.1">
    <property type="nucleotide sequence ID" value="NC_057170.1"/>
</dbReference>
<evidence type="ECO:0000256" key="5">
    <source>
        <dbReference type="ARBA" id="ARBA00022980"/>
    </source>
</evidence>
<organism evidence="8">
    <name type="scientific">Olisthodiscus luteus</name>
    <name type="common">Marine phytoflagellate</name>
    <dbReference type="NCBI Taxonomy" id="83000"/>
    <lineage>
        <taxon>Eukaryota</taxon>
        <taxon>Sar</taxon>
        <taxon>Stramenopiles</taxon>
        <taxon>Ochrophyta</taxon>
        <taxon>Olisthodiscophyceae</taxon>
        <taxon>Olisthodiscaceae</taxon>
        <taxon>Olisthodiscus</taxon>
    </lineage>
</organism>
<dbReference type="InterPro" id="IPR016095">
    <property type="entry name" value="Ribosomal_uL1_3-a/b-sand"/>
</dbReference>
<dbReference type="Gene3D" id="3.40.50.790">
    <property type="match status" value="1"/>
</dbReference>
<dbReference type="InterPro" id="IPR002143">
    <property type="entry name" value="Ribosomal_uL1"/>
</dbReference>
<dbReference type="InterPro" id="IPR028364">
    <property type="entry name" value="Ribosomal_uL1/biogenesis"/>
</dbReference>
<dbReference type="GO" id="GO:0015934">
    <property type="term" value="C:large ribosomal subunit"/>
    <property type="evidence" value="ECO:0007669"/>
    <property type="project" value="InterPro"/>
</dbReference>
<protein>
    <recommendedName>
        <fullName evidence="7">Large ribosomal subunit protein uL1c</fullName>
    </recommendedName>
</protein>
<dbReference type="SUPFAM" id="SSF56808">
    <property type="entry name" value="Ribosomal protein L1"/>
    <property type="match status" value="1"/>
</dbReference>
<sequence>MKKYSKRYLELRDKIVIEPYSPKDAIKLVKELSNAKFDESVEAHISLNINTKYADQQLRSNLVLPHGTGKSKRIAVLIEESDANSITSKNVVILNLDELLVRVDKNEIDFDILLTTPSMMPKIARLGKTLSSRGLMPSIKSGTITTSLDEAIKEFESGKFEYRADKTGIVHMVFGKATFSVDDLINNLSTLYNHIENNKPSGVKGKFFKNFYICTTMSPSIKIDFSQF</sequence>
<proteinExistence type="inferred from homology"/>
<dbReference type="EMBL" id="MT859097">
    <property type="protein sequence ID" value="QQW50439.1"/>
    <property type="molecule type" value="Genomic_DNA"/>
</dbReference>
<evidence type="ECO:0000256" key="4">
    <source>
        <dbReference type="ARBA" id="ARBA00022884"/>
    </source>
</evidence>
<dbReference type="Pfam" id="PF00687">
    <property type="entry name" value="Ribosomal_L1"/>
    <property type="match status" value="1"/>
</dbReference>